<dbReference type="OrthoDB" id="9805228at2"/>
<dbReference type="AlphaFoldDB" id="A0A6L3SX33"/>
<organism evidence="3 4">
    <name type="scientific">Methylobacterium soli</name>
    <dbReference type="NCBI Taxonomy" id="553447"/>
    <lineage>
        <taxon>Bacteria</taxon>
        <taxon>Pseudomonadati</taxon>
        <taxon>Pseudomonadota</taxon>
        <taxon>Alphaproteobacteria</taxon>
        <taxon>Hyphomicrobiales</taxon>
        <taxon>Methylobacteriaceae</taxon>
        <taxon>Methylobacterium</taxon>
    </lineage>
</organism>
<accession>A0A6L3SX33</accession>
<comment type="similarity">
    <text evidence="1">Belongs to the AHA1 family.</text>
</comment>
<reference evidence="3 4" key="1">
    <citation type="submission" date="2019-09" db="EMBL/GenBank/DDBJ databases">
        <title>YIM 48816 draft genome.</title>
        <authorList>
            <person name="Jiang L."/>
        </authorList>
    </citation>
    <scope>NUCLEOTIDE SEQUENCE [LARGE SCALE GENOMIC DNA]</scope>
    <source>
        <strain evidence="3 4">YIM 48816</strain>
    </source>
</reference>
<sequence length="209" mass="24485">MGGHKFRIITLILHVASKTREIRSKIMTETMPPLPPYEEEGYMIAEPRIAFTIERIVRARRNEIYRAWTDPETFKRWIVAPSQELVSYSFEPQGRTVWSTKSQTDSDVCVEYIVDVQTHWPYKALEAQCFTSAVRGMRNEHPVYLHLTLRKRRVEDRPVSTNFKLELSYHHATLWHYTSCVDLHTFWLDATERLTQLVEQDSVLSGATA</sequence>
<dbReference type="Pfam" id="PF08327">
    <property type="entry name" value="AHSA1"/>
    <property type="match status" value="1"/>
</dbReference>
<dbReference type="EMBL" id="VZZK01000017">
    <property type="protein sequence ID" value="KAB1077912.1"/>
    <property type="molecule type" value="Genomic_DNA"/>
</dbReference>
<evidence type="ECO:0000256" key="1">
    <source>
        <dbReference type="ARBA" id="ARBA00006817"/>
    </source>
</evidence>
<keyword evidence="4" id="KW-1185">Reference proteome</keyword>
<feature type="domain" description="Activator of Hsp90 ATPase homologue 1/2-like C-terminal" evidence="2">
    <location>
        <begin position="59"/>
        <end position="126"/>
    </location>
</feature>
<evidence type="ECO:0000259" key="2">
    <source>
        <dbReference type="Pfam" id="PF08327"/>
    </source>
</evidence>
<proteinExistence type="inferred from homology"/>
<dbReference type="SUPFAM" id="SSF55961">
    <property type="entry name" value="Bet v1-like"/>
    <property type="match status" value="1"/>
</dbReference>
<dbReference type="Proteomes" id="UP000474159">
    <property type="component" value="Unassembled WGS sequence"/>
</dbReference>
<protein>
    <recommendedName>
        <fullName evidence="2">Activator of Hsp90 ATPase homologue 1/2-like C-terminal domain-containing protein</fullName>
    </recommendedName>
</protein>
<dbReference type="InterPro" id="IPR023393">
    <property type="entry name" value="START-like_dom_sf"/>
</dbReference>
<evidence type="ECO:0000313" key="3">
    <source>
        <dbReference type="EMBL" id="KAB1077912.1"/>
    </source>
</evidence>
<dbReference type="InterPro" id="IPR013538">
    <property type="entry name" value="ASHA1/2-like_C"/>
</dbReference>
<comment type="caution">
    <text evidence="3">The sequence shown here is derived from an EMBL/GenBank/DDBJ whole genome shotgun (WGS) entry which is preliminary data.</text>
</comment>
<name>A0A6L3SX33_9HYPH</name>
<dbReference type="Gene3D" id="3.30.530.20">
    <property type="match status" value="1"/>
</dbReference>
<gene>
    <name evidence="3" type="ORF">F6X53_17065</name>
</gene>
<evidence type="ECO:0000313" key="4">
    <source>
        <dbReference type="Proteomes" id="UP000474159"/>
    </source>
</evidence>